<organism evidence="2 3">
    <name type="scientific">Egicoccus halophilus</name>
    <dbReference type="NCBI Taxonomy" id="1670830"/>
    <lineage>
        <taxon>Bacteria</taxon>
        <taxon>Bacillati</taxon>
        <taxon>Actinomycetota</taxon>
        <taxon>Nitriliruptoria</taxon>
        <taxon>Egicoccales</taxon>
        <taxon>Egicoccaceae</taxon>
        <taxon>Egicoccus</taxon>
    </lineage>
</organism>
<name>A0A8J3A6R1_9ACTN</name>
<proteinExistence type="predicted"/>
<evidence type="ECO:0000256" key="1">
    <source>
        <dbReference type="SAM" id="MobiDB-lite"/>
    </source>
</evidence>
<protein>
    <submittedName>
        <fullName evidence="2">Uncharacterized protein</fullName>
    </submittedName>
</protein>
<keyword evidence="3" id="KW-1185">Reference proteome</keyword>
<dbReference type="AlphaFoldDB" id="A0A8J3A6R1"/>
<reference evidence="2" key="1">
    <citation type="journal article" date="2014" name="Int. J. Syst. Evol. Microbiol.">
        <title>Complete genome sequence of Corynebacterium casei LMG S-19264T (=DSM 44701T), isolated from a smear-ripened cheese.</title>
        <authorList>
            <consortium name="US DOE Joint Genome Institute (JGI-PGF)"/>
            <person name="Walter F."/>
            <person name="Albersmeier A."/>
            <person name="Kalinowski J."/>
            <person name="Ruckert C."/>
        </authorList>
    </citation>
    <scope>NUCLEOTIDE SEQUENCE</scope>
    <source>
        <strain evidence="2">CGMCC 1.14988</strain>
    </source>
</reference>
<sequence>MNRRASLPGADELFRSTADPDERTDRSGAPARSRPSAAPAGSEAESPEASGRVRHDQKITVYLTAQELVDLEQARLRLRAEFGIAVDRGRIVREAVAELLQELHDHGPDAAVVHRLS</sequence>
<reference evidence="2" key="2">
    <citation type="submission" date="2020-09" db="EMBL/GenBank/DDBJ databases">
        <authorList>
            <person name="Sun Q."/>
            <person name="Zhou Y."/>
        </authorList>
    </citation>
    <scope>NUCLEOTIDE SEQUENCE</scope>
    <source>
        <strain evidence="2">CGMCC 1.14988</strain>
    </source>
</reference>
<feature type="compositionally biased region" description="Low complexity" evidence="1">
    <location>
        <begin position="27"/>
        <end position="50"/>
    </location>
</feature>
<dbReference type="OrthoDB" id="3825678at2"/>
<comment type="caution">
    <text evidence="2">The sequence shown here is derived from an EMBL/GenBank/DDBJ whole genome shotgun (WGS) entry which is preliminary data.</text>
</comment>
<evidence type="ECO:0000313" key="3">
    <source>
        <dbReference type="Proteomes" id="UP000650511"/>
    </source>
</evidence>
<feature type="compositionally biased region" description="Basic and acidic residues" evidence="1">
    <location>
        <begin position="12"/>
        <end position="26"/>
    </location>
</feature>
<dbReference type="EMBL" id="BMHA01000003">
    <property type="protein sequence ID" value="GGI04917.1"/>
    <property type="molecule type" value="Genomic_DNA"/>
</dbReference>
<evidence type="ECO:0000313" key="2">
    <source>
        <dbReference type="EMBL" id="GGI04917.1"/>
    </source>
</evidence>
<accession>A0A8J3A6R1</accession>
<dbReference type="RefSeq" id="WP_130649837.1">
    <property type="nucleotide sequence ID" value="NZ_BMHA01000003.1"/>
</dbReference>
<dbReference type="Proteomes" id="UP000650511">
    <property type="component" value="Unassembled WGS sequence"/>
</dbReference>
<feature type="region of interest" description="Disordered" evidence="1">
    <location>
        <begin position="1"/>
        <end position="56"/>
    </location>
</feature>
<gene>
    <name evidence="2" type="ORF">GCM10011354_11490</name>
</gene>